<accession>A0A841CRK8</accession>
<dbReference type="NCBIfam" id="TIGR02677">
    <property type="entry name" value="TIGR02677 family protein"/>
    <property type="match status" value="1"/>
</dbReference>
<reference evidence="2 3" key="1">
    <citation type="submission" date="2020-08" db="EMBL/GenBank/DDBJ databases">
        <title>Genomic Encyclopedia of Type Strains, Phase III (KMG-III): the genomes of soil and plant-associated and newly described type strains.</title>
        <authorList>
            <person name="Whitman W."/>
        </authorList>
    </citation>
    <scope>NUCLEOTIDE SEQUENCE [LARGE SCALE GENOMIC DNA]</scope>
    <source>
        <strain evidence="2 3">CECT 8640</strain>
    </source>
</reference>
<organism evidence="2 3">
    <name type="scientific">Saccharothrix tamanrassetensis</name>
    <dbReference type="NCBI Taxonomy" id="1051531"/>
    <lineage>
        <taxon>Bacteria</taxon>
        <taxon>Bacillati</taxon>
        <taxon>Actinomycetota</taxon>
        <taxon>Actinomycetes</taxon>
        <taxon>Pseudonocardiales</taxon>
        <taxon>Pseudonocardiaceae</taxon>
        <taxon>Saccharothrix</taxon>
    </lineage>
</organism>
<gene>
    <name evidence="2" type="ORF">FHS29_006994</name>
</gene>
<evidence type="ECO:0000256" key="1">
    <source>
        <dbReference type="SAM" id="MobiDB-lite"/>
    </source>
</evidence>
<feature type="region of interest" description="Disordered" evidence="1">
    <location>
        <begin position="501"/>
        <end position="520"/>
    </location>
</feature>
<keyword evidence="3" id="KW-1185">Reference proteome</keyword>
<evidence type="ECO:0000313" key="2">
    <source>
        <dbReference type="EMBL" id="MBB5960371.1"/>
    </source>
</evidence>
<dbReference type="InterPro" id="IPR013493">
    <property type="entry name" value="CHP02677"/>
</dbReference>
<dbReference type="AlphaFoldDB" id="A0A841CRK8"/>
<evidence type="ECO:0000313" key="3">
    <source>
        <dbReference type="Proteomes" id="UP000547510"/>
    </source>
</evidence>
<protein>
    <submittedName>
        <fullName evidence="2">Uncharacterized protein (TIGR02677 family)</fullName>
    </submittedName>
</protein>
<dbReference type="Pfam" id="PF09660">
    <property type="entry name" value="DUF2397"/>
    <property type="match status" value="1"/>
</dbReference>
<comment type="caution">
    <text evidence="2">The sequence shown here is derived from an EMBL/GenBank/DDBJ whole genome shotgun (WGS) entry which is preliminary data.</text>
</comment>
<dbReference type="EMBL" id="JACHJN010000015">
    <property type="protein sequence ID" value="MBB5960371.1"/>
    <property type="molecule type" value="Genomic_DNA"/>
</dbReference>
<dbReference type="Proteomes" id="UP000547510">
    <property type="component" value="Unassembled WGS sequence"/>
</dbReference>
<name>A0A841CRK8_9PSEU</name>
<sequence length="520" mass="57309">MGAMRVPPEMFRFTSGERAELYVAILHAFGEANERLETTLGVDDVRTRLRSVGWLDSLDDKDLIEALGSLRDWKLLDVTQNHAENYRTADEYERRNLQYSLTRRGEAALAGVVHAMSVLASTGALQTAVLDAIADRLGELAAHLGDPAVPDRRIFSTLVELEGHLEALRGNTKQFNGALQRLLRAEGADQETFREVKAATVAYLQEFTTNLEQRAHAIANRIERVEDHGVALLHHRALIGAELPPTAGDDPGVAWMELRRTRWEGLRAWFSPVDGSVPRVQQLFVVARRAIIALLQVLDRITESRRRSTSAAADFRELARWFAAAPSEEDLHLLWSTAFGLGSARHAHLAHPDPELVSSSARWTDAPPVEVSALLRSSGRTERFSRTGRVRDVTAVKATRVERARAERAALKVAWDRLDTGGGIRLSQFELLDHDVLERLLDLLGRALATAPDRHGAHRAGTGDGRVEILLKPPAAHRVQAVIRTPRGVFTSPDYDVEIRTAGGRPARRSPGAAEGTAAG</sequence>
<proteinExistence type="predicted"/>